<organism evidence="2 3">
    <name type="scientific">Nitrospina watsonii</name>
    <dbReference type="NCBI Taxonomy" id="1323948"/>
    <lineage>
        <taxon>Bacteria</taxon>
        <taxon>Pseudomonadati</taxon>
        <taxon>Nitrospinota/Tectimicrobiota group</taxon>
        <taxon>Nitrospinota</taxon>
        <taxon>Nitrospinia</taxon>
        <taxon>Nitrospinales</taxon>
        <taxon>Nitrospinaceae</taxon>
        <taxon>Nitrospina</taxon>
    </lineage>
</organism>
<dbReference type="Proteomes" id="UP001157733">
    <property type="component" value="Chromosome"/>
</dbReference>
<keyword evidence="3" id="KW-1185">Reference proteome</keyword>
<protein>
    <submittedName>
        <fullName evidence="2">Uncharacterized protein</fullName>
    </submittedName>
</protein>
<feature type="signal peptide" evidence="1">
    <location>
        <begin position="1"/>
        <end position="20"/>
    </location>
</feature>
<name>A0ABM9HBQ2_9BACT</name>
<feature type="chain" id="PRO_5046612655" evidence="1">
    <location>
        <begin position="21"/>
        <end position="136"/>
    </location>
</feature>
<evidence type="ECO:0000313" key="3">
    <source>
        <dbReference type="Proteomes" id="UP001157733"/>
    </source>
</evidence>
<evidence type="ECO:0000313" key="2">
    <source>
        <dbReference type="EMBL" id="CAI2717570.1"/>
    </source>
</evidence>
<dbReference type="EMBL" id="OX336137">
    <property type="protein sequence ID" value="CAI2717570.1"/>
    <property type="molecule type" value="Genomic_DNA"/>
</dbReference>
<gene>
    <name evidence="2" type="ORF">NSPWAT_0711</name>
</gene>
<evidence type="ECO:0000256" key="1">
    <source>
        <dbReference type="SAM" id="SignalP"/>
    </source>
</evidence>
<accession>A0ABM9HBQ2</accession>
<reference evidence="2 3" key="1">
    <citation type="submission" date="2022-09" db="EMBL/GenBank/DDBJ databases">
        <authorList>
            <person name="Kop L."/>
        </authorList>
    </citation>
    <scope>NUCLEOTIDE SEQUENCE [LARGE SCALE GENOMIC DNA]</scope>
    <source>
        <strain evidence="2 3">347</strain>
    </source>
</reference>
<proteinExistence type="predicted"/>
<keyword evidence="1" id="KW-0732">Signal</keyword>
<sequence>MLKRILTVFLLAGGFLLATAAPAAASAHVHEGVNPFGHAGPAATLHCPKHGHHEDGPCPHQARTRGKHPVPCSISKDCGGLPQGTVPSIAPVSHFADTPNASHSGFSADGDRLTPAGLLLHRRIAFDPLHPPPRFS</sequence>